<evidence type="ECO:0000256" key="8">
    <source>
        <dbReference type="ARBA" id="ARBA00023224"/>
    </source>
</evidence>
<evidence type="ECO:0000256" key="1">
    <source>
        <dbReference type="ARBA" id="ARBA00004651"/>
    </source>
</evidence>
<feature type="domain" description="G-protein coupled receptors family 1 profile" evidence="11">
    <location>
        <begin position="22"/>
        <end position="240"/>
    </location>
</feature>
<name>A0A8T0A3G3_SILME</name>
<dbReference type="PRINTS" id="PR00237">
    <property type="entry name" value="GPCRRHODOPSN"/>
</dbReference>
<dbReference type="InterPro" id="IPR013312">
    <property type="entry name" value="GPR40-rel_orph"/>
</dbReference>
<dbReference type="InterPro" id="IPR000276">
    <property type="entry name" value="GPCR_Rhodpsn"/>
</dbReference>
<feature type="transmembrane region" description="Helical" evidence="10">
    <location>
        <begin position="124"/>
        <end position="144"/>
    </location>
</feature>
<dbReference type="PROSITE" id="PS50262">
    <property type="entry name" value="G_PROTEIN_RECEP_F1_2"/>
    <property type="match status" value="2"/>
</dbReference>
<feature type="transmembrane region" description="Helical" evidence="10">
    <location>
        <begin position="43"/>
        <end position="61"/>
    </location>
</feature>
<dbReference type="GO" id="GO:0005886">
    <property type="term" value="C:plasma membrane"/>
    <property type="evidence" value="ECO:0007669"/>
    <property type="project" value="UniProtKB-SubCell"/>
</dbReference>
<feature type="non-terminal residue" evidence="12">
    <location>
        <position position="1"/>
    </location>
</feature>
<proteinExistence type="inferred from homology"/>
<keyword evidence="4 10" id="KW-1133">Transmembrane helix</keyword>
<evidence type="ECO:0000256" key="3">
    <source>
        <dbReference type="ARBA" id="ARBA00022692"/>
    </source>
</evidence>
<protein>
    <recommendedName>
        <fullName evidence="11">G-protein coupled receptors family 1 profile domain-containing protein</fullName>
    </recommendedName>
</protein>
<dbReference type="Pfam" id="PF00001">
    <property type="entry name" value="7tm_1"/>
    <property type="match status" value="2"/>
</dbReference>
<dbReference type="PANTHER" id="PTHR45822:SF4">
    <property type="entry name" value="FREE FATTY ACID RECEPTOR 1"/>
    <property type="match status" value="1"/>
</dbReference>
<comment type="subcellular location">
    <subcellularLocation>
        <location evidence="1">Cell membrane</location>
        <topology evidence="1">Multi-pass membrane protein</topology>
    </subcellularLocation>
</comment>
<feature type="transmembrane region" description="Helical" evidence="10">
    <location>
        <begin position="215"/>
        <end position="234"/>
    </location>
</feature>
<evidence type="ECO:0000313" key="12">
    <source>
        <dbReference type="EMBL" id="KAF7686275.1"/>
    </source>
</evidence>
<dbReference type="PROSITE" id="PS00237">
    <property type="entry name" value="G_PROTEIN_RECEP_F1_1"/>
    <property type="match status" value="1"/>
</dbReference>
<dbReference type="AlphaFoldDB" id="A0A8T0A3G3"/>
<feature type="transmembrane region" description="Helical" evidence="10">
    <location>
        <begin position="81"/>
        <end position="103"/>
    </location>
</feature>
<feature type="transmembrane region" description="Helical" evidence="10">
    <location>
        <begin position="240"/>
        <end position="264"/>
    </location>
</feature>
<feature type="transmembrane region" description="Helical" evidence="10">
    <location>
        <begin position="12"/>
        <end position="31"/>
    </location>
</feature>
<feature type="domain" description="G-protein coupled receptors family 1 profile" evidence="11">
    <location>
        <begin position="255"/>
        <end position="366"/>
    </location>
</feature>
<evidence type="ECO:0000313" key="13">
    <source>
        <dbReference type="Proteomes" id="UP000606274"/>
    </source>
</evidence>
<dbReference type="GO" id="GO:0045125">
    <property type="term" value="F:bioactive lipid receptor activity"/>
    <property type="evidence" value="ECO:0007669"/>
    <property type="project" value="TreeGrafter"/>
</dbReference>
<dbReference type="GO" id="GO:0007204">
    <property type="term" value="P:positive regulation of cytosolic calcium ion concentration"/>
    <property type="evidence" value="ECO:0007669"/>
    <property type="project" value="TreeGrafter"/>
</dbReference>
<dbReference type="EMBL" id="JABFDY010000029">
    <property type="protein sequence ID" value="KAF7686275.1"/>
    <property type="molecule type" value="Genomic_DNA"/>
</dbReference>
<dbReference type="Gene3D" id="1.20.1070.10">
    <property type="entry name" value="Rhodopsin 7-helix transmembrane proteins"/>
    <property type="match status" value="2"/>
</dbReference>
<organism evidence="12 13">
    <name type="scientific">Silurus meridionalis</name>
    <name type="common">Southern catfish</name>
    <name type="synonym">Silurus soldatovi meridionalis</name>
    <dbReference type="NCBI Taxonomy" id="175797"/>
    <lineage>
        <taxon>Eukaryota</taxon>
        <taxon>Metazoa</taxon>
        <taxon>Chordata</taxon>
        <taxon>Craniata</taxon>
        <taxon>Vertebrata</taxon>
        <taxon>Euteleostomi</taxon>
        <taxon>Actinopterygii</taxon>
        <taxon>Neopterygii</taxon>
        <taxon>Teleostei</taxon>
        <taxon>Ostariophysi</taxon>
        <taxon>Siluriformes</taxon>
        <taxon>Siluridae</taxon>
        <taxon>Silurus</taxon>
    </lineage>
</organism>
<evidence type="ECO:0000259" key="11">
    <source>
        <dbReference type="PROSITE" id="PS50262"/>
    </source>
</evidence>
<accession>A0A8T0A3G3</accession>
<dbReference type="SUPFAM" id="SSF81321">
    <property type="entry name" value="Family A G protein-coupled receptor-like"/>
    <property type="match status" value="2"/>
</dbReference>
<sequence>ISVFDCISLTVYTFTFLLGLPANLLVLFVYMRKAQKHGATPNVVYTINLCLSNLVLVAWMPVKSAYTIFEIWILPELLCPIYNFFVVASLYGSGLLLTAVAVGRYLSIAFPISYKIYRRARTSCMISALLWAVVLLHLSLALVVEKRGYFVSPSMPNTSKCFENFTHEQMVVLLPLRLEMAILLFAVPLLLTAFCTLRCLALVKRSCLSAGSKRRILAMELSALLVFVVCYTPYNVSHVLLLPVYVFTFLIGLPANILAFCTFCRKVHRKPAPIDILLLNLTISDLIFLAFLPFKMKEAIDDMIWKLPDYLCTLSSFMFFSTIYTSTLFLTGVSIERYLGVAFPIQYSVYRRPRYAVIASLFFWLV</sequence>
<evidence type="ECO:0000256" key="6">
    <source>
        <dbReference type="ARBA" id="ARBA00023136"/>
    </source>
</evidence>
<dbReference type="GO" id="GO:0070542">
    <property type="term" value="P:response to fatty acid"/>
    <property type="evidence" value="ECO:0007669"/>
    <property type="project" value="TreeGrafter"/>
</dbReference>
<feature type="transmembrane region" description="Helical" evidence="10">
    <location>
        <begin position="276"/>
        <end position="294"/>
    </location>
</feature>
<dbReference type="PRINTS" id="PR01904">
    <property type="entry name" value="GPR40FAMILY"/>
</dbReference>
<feature type="non-terminal residue" evidence="12">
    <location>
        <position position="366"/>
    </location>
</feature>
<comment type="similarity">
    <text evidence="9">Belongs to the G-protein coupled receptor 1 family.</text>
</comment>
<dbReference type="Proteomes" id="UP000606274">
    <property type="component" value="Unassembled WGS sequence"/>
</dbReference>
<comment type="caution">
    <text evidence="12">The sequence shown here is derived from an EMBL/GenBank/DDBJ whole genome shotgun (WGS) entry which is preliminary data.</text>
</comment>
<keyword evidence="3 9" id="KW-0812">Transmembrane</keyword>
<reference evidence="12" key="1">
    <citation type="submission" date="2020-08" db="EMBL/GenBank/DDBJ databases">
        <title>Chromosome-level assembly of Southern catfish (Silurus meridionalis) provides insights into visual adaptation to the nocturnal and benthic lifestyles.</title>
        <authorList>
            <person name="Zhang Y."/>
            <person name="Wang D."/>
            <person name="Peng Z."/>
        </authorList>
    </citation>
    <scope>NUCLEOTIDE SEQUENCE</scope>
    <source>
        <strain evidence="12">SWU-2019-XX</strain>
        <tissue evidence="12">Muscle</tissue>
    </source>
</reference>
<dbReference type="InterPro" id="IPR017452">
    <property type="entry name" value="GPCR_Rhodpsn_7TM"/>
</dbReference>
<evidence type="ECO:0000256" key="5">
    <source>
        <dbReference type="ARBA" id="ARBA00023040"/>
    </source>
</evidence>
<evidence type="ECO:0000256" key="4">
    <source>
        <dbReference type="ARBA" id="ARBA00022989"/>
    </source>
</evidence>
<dbReference type="GO" id="GO:0032024">
    <property type="term" value="P:positive regulation of insulin secretion"/>
    <property type="evidence" value="ECO:0007669"/>
    <property type="project" value="TreeGrafter"/>
</dbReference>
<dbReference type="PANTHER" id="PTHR45822">
    <property type="entry name" value="FREE FATTY ACID RECEPTOR 2-RELATED"/>
    <property type="match status" value="1"/>
</dbReference>
<keyword evidence="2" id="KW-1003">Cell membrane</keyword>
<evidence type="ECO:0000256" key="7">
    <source>
        <dbReference type="ARBA" id="ARBA00023170"/>
    </source>
</evidence>
<gene>
    <name evidence="12" type="ORF">HF521_015637</name>
</gene>
<evidence type="ECO:0000256" key="10">
    <source>
        <dbReference type="SAM" id="Phobius"/>
    </source>
</evidence>
<keyword evidence="7 9" id="KW-0675">Receptor</keyword>
<keyword evidence="6 10" id="KW-0472">Membrane</keyword>
<evidence type="ECO:0000256" key="9">
    <source>
        <dbReference type="RuleBase" id="RU000688"/>
    </source>
</evidence>
<keyword evidence="5 9" id="KW-0297">G-protein coupled receptor</keyword>
<feature type="transmembrane region" description="Helical" evidence="10">
    <location>
        <begin position="180"/>
        <end position="203"/>
    </location>
</feature>
<feature type="transmembrane region" description="Helical" evidence="10">
    <location>
        <begin position="314"/>
        <end position="335"/>
    </location>
</feature>
<keyword evidence="8 9" id="KW-0807">Transducer</keyword>
<evidence type="ECO:0000256" key="2">
    <source>
        <dbReference type="ARBA" id="ARBA00022475"/>
    </source>
</evidence>
<keyword evidence="13" id="KW-1185">Reference proteome</keyword>